<proteinExistence type="predicted"/>
<accession>C0EJ98</accession>
<dbReference type="Proteomes" id="UP000003340">
    <property type="component" value="Unassembled WGS sequence"/>
</dbReference>
<evidence type="ECO:0000256" key="1">
    <source>
        <dbReference type="SAM" id="Phobius"/>
    </source>
</evidence>
<dbReference type="EMBL" id="ACEC01000137">
    <property type="protein sequence ID" value="EEG28451.1"/>
    <property type="molecule type" value="Genomic_DNA"/>
</dbReference>
<evidence type="ECO:0000313" key="3">
    <source>
        <dbReference type="EMBL" id="EEG28451.1"/>
    </source>
</evidence>
<keyword evidence="1" id="KW-0812">Transmembrane</keyword>
<feature type="non-terminal residue" evidence="3">
    <location>
        <position position="1"/>
    </location>
</feature>
<keyword evidence="1" id="KW-0472">Membrane</keyword>
<reference evidence="3 4" key="1">
    <citation type="submission" date="2009-01" db="EMBL/GenBank/DDBJ databases">
        <authorList>
            <person name="Fulton L."/>
            <person name="Clifton S."/>
            <person name="Fulton B."/>
            <person name="Xu J."/>
            <person name="Minx P."/>
            <person name="Pepin K.H."/>
            <person name="Johnson M."/>
            <person name="Bhonagiri V."/>
            <person name="Nash W.E."/>
            <person name="Mardis E.R."/>
            <person name="Wilson R.K."/>
        </authorList>
    </citation>
    <scope>NUCLEOTIDE SEQUENCE [LARGE SCALE GENOMIC DNA]</scope>
    <source>
        <strain evidence="3 4">DSM 5476</strain>
    </source>
</reference>
<name>C0EJ98_9FIRM</name>
<keyword evidence="4" id="KW-1185">Reference proteome</keyword>
<gene>
    <name evidence="3" type="ORF">CLOSTMETH_03951</name>
</gene>
<dbReference type="Pfam" id="PF14285">
    <property type="entry name" value="DUF4367"/>
    <property type="match status" value="1"/>
</dbReference>
<comment type="caution">
    <text evidence="3">The sequence shown here is derived from an EMBL/GenBank/DDBJ whole genome shotgun (WGS) entry which is preliminary data.</text>
</comment>
<feature type="transmembrane region" description="Helical" evidence="1">
    <location>
        <begin position="56"/>
        <end position="77"/>
    </location>
</feature>
<dbReference type="HOGENOM" id="CLU_1229144_0_0_9"/>
<organism evidence="3 4">
    <name type="scientific">[Clostridium] methylpentosum DSM 5476</name>
    <dbReference type="NCBI Taxonomy" id="537013"/>
    <lineage>
        <taxon>Bacteria</taxon>
        <taxon>Bacillati</taxon>
        <taxon>Bacillota</taxon>
        <taxon>Clostridia</taxon>
        <taxon>Eubacteriales</taxon>
        <taxon>Oscillospiraceae</taxon>
        <taxon>Oscillospiraceae incertae sedis</taxon>
    </lineage>
</organism>
<evidence type="ECO:0000259" key="2">
    <source>
        <dbReference type="Pfam" id="PF14285"/>
    </source>
</evidence>
<feature type="domain" description="DUF4367" evidence="2">
    <location>
        <begin position="112"/>
        <end position="215"/>
    </location>
</feature>
<evidence type="ECO:0000313" key="4">
    <source>
        <dbReference type="Proteomes" id="UP000003340"/>
    </source>
</evidence>
<keyword evidence="1" id="KW-1133">Transmembrane helix</keyword>
<dbReference type="InterPro" id="IPR025377">
    <property type="entry name" value="DUF4367"/>
</dbReference>
<dbReference type="STRING" id="537013.CLOSTMETH_03951"/>
<reference evidence="3 4" key="2">
    <citation type="submission" date="2009-02" db="EMBL/GenBank/DDBJ databases">
        <title>Draft genome sequence of Clostridium methylpentosum (DSM 5476).</title>
        <authorList>
            <person name="Sudarsanam P."/>
            <person name="Ley R."/>
            <person name="Guruge J."/>
            <person name="Turnbaugh P.J."/>
            <person name="Mahowald M."/>
            <person name="Liep D."/>
            <person name="Gordon J."/>
        </authorList>
    </citation>
    <scope>NUCLEOTIDE SEQUENCE [LARGE SCALE GENOMIC DNA]</scope>
    <source>
        <strain evidence="3 4">DSM 5476</strain>
    </source>
</reference>
<dbReference type="eggNOG" id="COG2834">
    <property type="taxonomic scope" value="Bacteria"/>
</dbReference>
<dbReference type="AlphaFoldDB" id="C0EJ98"/>
<sequence length="220" mass="25291">QAVEQYQQNWVMELPSEKELGRKYRFSKDFTRKMEQLVKMEKRPLYHMFNTVGKRVAVILTTFLVAAAALCMSVEAIRTPIVKFFVETFEKYSIVTTTGEDPDEAKTRIETEYELGELPEGYELVQREADEQVVVKEYRNEGNSLLRIYQNPAKGNVVMDTESAEMEEVKVSGNPGSYSEKEGTAMLVWMQEGYSFQLTAEGISKEELIRLAETVRPVEE</sequence>
<protein>
    <recommendedName>
        <fullName evidence="2">DUF4367 domain-containing protein</fullName>
    </recommendedName>
</protein>